<protein>
    <submittedName>
        <fullName evidence="2">DUF2339 domain-containing protein</fullName>
    </submittedName>
</protein>
<feature type="transmembrane region" description="Helical" evidence="1">
    <location>
        <begin position="817"/>
        <end position="842"/>
    </location>
</feature>
<feature type="transmembrane region" description="Helical" evidence="1">
    <location>
        <begin position="1052"/>
        <end position="1069"/>
    </location>
</feature>
<dbReference type="OrthoDB" id="207428at2"/>
<keyword evidence="1" id="KW-0812">Transmembrane</keyword>
<feature type="transmembrane region" description="Helical" evidence="1">
    <location>
        <begin position="762"/>
        <end position="781"/>
    </location>
</feature>
<organism evidence="2 3">
    <name type="scientific">Phytopseudomonas daroniae</name>
    <dbReference type="NCBI Taxonomy" id="2487519"/>
    <lineage>
        <taxon>Bacteria</taxon>
        <taxon>Pseudomonadati</taxon>
        <taxon>Pseudomonadota</taxon>
        <taxon>Gammaproteobacteria</taxon>
        <taxon>Pseudomonadales</taxon>
        <taxon>Pseudomonadaceae</taxon>
        <taxon>Phytopseudomonas</taxon>
    </lineage>
</organism>
<feature type="transmembrane region" description="Helical" evidence="1">
    <location>
        <begin position="213"/>
        <end position="230"/>
    </location>
</feature>
<keyword evidence="1" id="KW-0472">Membrane</keyword>
<evidence type="ECO:0000256" key="1">
    <source>
        <dbReference type="SAM" id="Phobius"/>
    </source>
</evidence>
<dbReference type="PANTHER" id="PTHR38434">
    <property type="entry name" value="BLL2549 PROTEIN"/>
    <property type="match status" value="1"/>
</dbReference>
<dbReference type="InterPro" id="IPR019286">
    <property type="entry name" value="DUF2339_TM"/>
</dbReference>
<reference evidence="2 3" key="1">
    <citation type="submission" date="2018-06" db="EMBL/GenBank/DDBJ databases">
        <title>Three novel Pseudomonas species isolated from symptomatic oak.</title>
        <authorList>
            <person name="Bueno-Gonzalez V."/>
            <person name="Brady C."/>
        </authorList>
    </citation>
    <scope>NUCLEOTIDE SEQUENCE [LARGE SCALE GENOMIC DNA]</scope>
    <source>
        <strain evidence="2 3">P9A</strain>
    </source>
</reference>
<evidence type="ECO:0000313" key="2">
    <source>
        <dbReference type="EMBL" id="TBU81161.1"/>
    </source>
</evidence>
<feature type="transmembrane region" description="Helical" evidence="1">
    <location>
        <begin position="609"/>
        <end position="626"/>
    </location>
</feature>
<feature type="transmembrane region" description="Helical" evidence="1">
    <location>
        <begin position="631"/>
        <end position="649"/>
    </location>
</feature>
<feature type="transmembrane region" description="Helical" evidence="1">
    <location>
        <begin position="339"/>
        <end position="357"/>
    </location>
</feature>
<feature type="transmembrane region" description="Helical" evidence="1">
    <location>
        <begin position="263"/>
        <end position="284"/>
    </location>
</feature>
<dbReference type="Proteomes" id="UP000292302">
    <property type="component" value="Unassembled WGS sequence"/>
</dbReference>
<dbReference type="EMBL" id="QJUI01000006">
    <property type="protein sequence ID" value="TBU81161.1"/>
    <property type="molecule type" value="Genomic_DNA"/>
</dbReference>
<feature type="transmembrane region" description="Helical" evidence="1">
    <location>
        <begin position="998"/>
        <end position="1016"/>
    </location>
</feature>
<feature type="transmembrane region" description="Helical" evidence="1">
    <location>
        <begin position="28"/>
        <end position="47"/>
    </location>
</feature>
<feature type="transmembrane region" description="Helical" evidence="1">
    <location>
        <begin position="518"/>
        <end position="539"/>
    </location>
</feature>
<comment type="caution">
    <text evidence="2">The sequence shown here is derived from an EMBL/GenBank/DDBJ whole genome shotgun (WGS) entry which is preliminary data.</text>
</comment>
<feature type="transmembrane region" description="Helical" evidence="1">
    <location>
        <begin position="885"/>
        <end position="903"/>
    </location>
</feature>
<feature type="transmembrane region" description="Helical" evidence="1">
    <location>
        <begin position="182"/>
        <end position="201"/>
    </location>
</feature>
<feature type="transmembrane region" description="Helical" evidence="1">
    <location>
        <begin position="669"/>
        <end position="689"/>
    </location>
</feature>
<feature type="transmembrane region" description="Helical" evidence="1">
    <location>
        <begin position="854"/>
        <end position="873"/>
    </location>
</feature>
<proteinExistence type="predicted"/>
<feature type="transmembrane region" description="Helical" evidence="1">
    <location>
        <begin position="787"/>
        <end position="805"/>
    </location>
</feature>
<evidence type="ECO:0000313" key="3">
    <source>
        <dbReference type="Proteomes" id="UP000292302"/>
    </source>
</evidence>
<dbReference type="RefSeq" id="WP_131179618.1">
    <property type="nucleotide sequence ID" value="NZ_QJUI01000006.1"/>
</dbReference>
<feature type="transmembrane region" description="Helical" evidence="1">
    <location>
        <begin position="710"/>
        <end position="730"/>
    </location>
</feature>
<dbReference type="PANTHER" id="PTHR38434:SF1">
    <property type="entry name" value="BLL2549 PROTEIN"/>
    <property type="match status" value="1"/>
</dbReference>
<name>A0A4Q9QMZ3_9GAMM</name>
<gene>
    <name evidence="2" type="ORF">DNK06_08595</name>
</gene>
<feature type="transmembrane region" description="Helical" evidence="1">
    <location>
        <begin position="291"/>
        <end position="308"/>
    </location>
</feature>
<feature type="transmembrane region" description="Helical" evidence="1">
    <location>
        <begin position="415"/>
        <end position="435"/>
    </location>
</feature>
<feature type="transmembrane region" description="Helical" evidence="1">
    <location>
        <begin position="545"/>
        <end position="566"/>
    </location>
</feature>
<sequence length="1084" mass="116706">MQWIFMLIGLVLGALVLGATTGEAMAGAALGAVLGLAAGQAFALQALRLQNEAMRKSLADLIARFNHGTGDLHERLVRLEQGAPLERTEHEPAEAPPVQASAEPVASAPVASPVEREWTLDLVLPAAASTEPVAEPRPEPVAEQAAVTPTPTAARVGEPPAPTWFDRGVAAARDWLLGGNTVLRVGLVLLFLGLAFLLRYASERVVVAVEWRYAGVALAAIALLALGWWLRQRRPAYALLMQGGGIAVLYLTVFAAMRLHPLLTPQVAMVLLVVVTLCSAVLAILQDARGLAAAAALGGFAAPILASSGGGSHVALFSYFLLLNAGIFAIAWFKAWRELNLIGFVGTFGIGLAWGLRSYTTDLWLSTQAFLLLFFLMYVAIGLLFARRRLLEAPSEPENGSREALLKWSARQAGYVDGSVLFGTPLVGFGLQYAVVQHLPFGPAFSALAMGLLYLFLARLLVARAPGRAVLLVETCLALGVIFGTLAIPLGLDARWTSAAWAVEGAGLYWLGLRQQRLFARLFALLLQAGAALAFLWALRSGDETLLAGSALGALMLGVALLFSFLQLRSAGESQVPDRERQLQPVLACSGLAFLYLMAPLCFGPYATAAAWAVAGVATLVAGLYLGGRSVLISAFAVQLLGGLIYLMFNDSLDQGVTAGVLRPLAHLGFWAPALLALAGLLCAWRLHLAGRVARSDLLPVNLQELSHVALFWGAAWWLLASLSEISHFVPDDLQGHVFLLVAVASLVVTTVVALGQRWPALAVFSLALVPLGFGVVLLTWHLSYHPLAALGWLAWPALFALHVVMLRRVQGLAPELLIRISHVLGCWLLLGVLALELRFLFFALAEHYNAWRWLGWVLVPCAFLMLMSLRRTLPWPVAAYPLEYRSYAALPLAVLLLGWFWLVNLFSDGSAEPLLYVPLINPLELGMLFVLFAVHQWSRDGLPPLGVEPRQMQLAAQAVIGASLFVLLTMMVCRTAFHWAQVPFQVDALIDSRLVQAGLSIVWTLIALSLTIAGHLRARRDLWMAGAALIGVVVVKLFFVDLGNSGSLERIISFIGVGVLLLVVGYFAPLPPRQVEREAQVPT</sequence>
<accession>A0A4Q9QMZ3</accession>
<feature type="transmembrane region" description="Helical" evidence="1">
    <location>
        <begin position="441"/>
        <end position="462"/>
    </location>
</feature>
<feature type="transmembrane region" description="Helical" evidence="1">
    <location>
        <begin position="1023"/>
        <end position="1040"/>
    </location>
</feature>
<feature type="transmembrane region" description="Helical" evidence="1">
    <location>
        <begin position="915"/>
        <end position="935"/>
    </location>
</feature>
<dbReference type="Pfam" id="PF10101">
    <property type="entry name" value="DUF2339"/>
    <property type="match status" value="1"/>
</dbReference>
<feature type="transmembrane region" description="Helical" evidence="1">
    <location>
        <begin position="363"/>
        <end position="386"/>
    </location>
</feature>
<feature type="transmembrane region" description="Helical" evidence="1">
    <location>
        <begin position="469"/>
        <end position="488"/>
    </location>
</feature>
<feature type="transmembrane region" description="Helical" evidence="1">
    <location>
        <begin position="314"/>
        <end position="332"/>
    </location>
</feature>
<feature type="transmembrane region" description="Helical" evidence="1">
    <location>
        <begin position="736"/>
        <end position="755"/>
    </location>
</feature>
<keyword evidence="1" id="KW-1133">Transmembrane helix</keyword>
<keyword evidence="3" id="KW-1185">Reference proteome</keyword>
<dbReference type="AlphaFoldDB" id="A0A4Q9QMZ3"/>
<feature type="transmembrane region" description="Helical" evidence="1">
    <location>
        <begin position="237"/>
        <end position="257"/>
    </location>
</feature>
<feature type="transmembrane region" description="Helical" evidence="1">
    <location>
        <begin position="955"/>
        <end position="978"/>
    </location>
</feature>